<proteinExistence type="evidence at transcript level"/>
<dbReference type="EMBL" id="BT066712">
    <property type="protein sequence ID" value="ACN33609.1"/>
    <property type="molecule type" value="mRNA"/>
</dbReference>
<accession>B8A1P3</accession>
<dbReference type="AlphaFoldDB" id="B8A1P3"/>
<name>B8A1P3_MAIZE</name>
<evidence type="ECO:0000313" key="1">
    <source>
        <dbReference type="EMBL" id="ACL54092.1"/>
    </source>
</evidence>
<organism evidence="1">
    <name type="scientific">Zea mays</name>
    <name type="common">Maize</name>
    <dbReference type="NCBI Taxonomy" id="4577"/>
    <lineage>
        <taxon>Eukaryota</taxon>
        <taxon>Viridiplantae</taxon>
        <taxon>Streptophyta</taxon>
        <taxon>Embryophyta</taxon>
        <taxon>Tracheophyta</taxon>
        <taxon>Spermatophyta</taxon>
        <taxon>Magnoliopsida</taxon>
        <taxon>Liliopsida</taxon>
        <taxon>Poales</taxon>
        <taxon>Poaceae</taxon>
        <taxon>PACMAD clade</taxon>
        <taxon>Panicoideae</taxon>
        <taxon>Andropogonodae</taxon>
        <taxon>Andropogoneae</taxon>
        <taxon>Tripsacinae</taxon>
        <taxon>Zea</taxon>
    </lineage>
</organism>
<sequence>MFRCSLLAHWTPKGECLDMDVPPFNLQFQIHSRHIYQEPCAVCAWLWLYHAMWQPIARYTTAKVSATRCCMTGASAVDHTRKAASPCVCLLLCTNGRFFFFFF</sequence>
<dbReference type="EMBL" id="BT055485">
    <property type="protein sequence ID" value="ACL54092.1"/>
    <property type="molecule type" value="mRNA"/>
</dbReference>
<dbReference type="HOGENOM" id="CLU_2267686_0_0_1"/>
<reference evidence="1" key="2">
    <citation type="submission" date="2012-06" db="EMBL/GenBank/DDBJ databases">
        <authorList>
            <person name="Yu Y."/>
            <person name="Currie J."/>
            <person name="Lomeli R."/>
            <person name="Angelova A."/>
            <person name="Collura K."/>
            <person name="Wissotski M."/>
            <person name="Campos D."/>
            <person name="Kudrna D."/>
            <person name="Golser W."/>
            <person name="Ashely E."/>
            <person name="Descour A."/>
            <person name="Fernandes J."/>
            <person name="Soderlund C."/>
            <person name="Walbot V."/>
        </authorList>
    </citation>
    <scope>NUCLEOTIDE SEQUENCE</scope>
    <source>
        <strain evidence="1">B73</strain>
    </source>
</reference>
<reference evidence="1" key="1">
    <citation type="journal article" date="2009" name="PLoS Genet.">
        <title>Sequencing, mapping, and analysis of 27,455 maize full-length cDNAs.</title>
        <authorList>
            <person name="Soderlund C."/>
            <person name="Descour A."/>
            <person name="Kudrna D."/>
            <person name="Bomhoff M."/>
            <person name="Boyd L."/>
            <person name="Currie J."/>
            <person name="Angelova A."/>
            <person name="Collura K."/>
            <person name="Wissotski M."/>
            <person name="Ashley E."/>
            <person name="Morrow D."/>
            <person name="Fernandes J."/>
            <person name="Walbot V."/>
            <person name="Yu Y."/>
        </authorList>
    </citation>
    <scope>NUCLEOTIDE SEQUENCE</scope>
    <source>
        <strain evidence="1">B73</strain>
    </source>
</reference>
<protein>
    <submittedName>
        <fullName evidence="1">Uncharacterized protein</fullName>
    </submittedName>
</protein>